<reference evidence="3" key="1">
    <citation type="journal article" date="2020" name="PLoS Negl. Trop. Dis.">
        <title>High-quality nuclear genome for Sarcoptes scabiei-A critical resource for a neglected parasite.</title>
        <authorList>
            <person name="Korhonen P.K."/>
            <person name="Gasser R.B."/>
            <person name="Ma G."/>
            <person name="Wang T."/>
            <person name="Stroehlein A.J."/>
            <person name="Young N.D."/>
            <person name="Ang C.S."/>
            <person name="Fernando D.D."/>
            <person name="Lu H.C."/>
            <person name="Taylor S."/>
            <person name="Reynolds S.L."/>
            <person name="Mofiz E."/>
            <person name="Najaraj S.H."/>
            <person name="Gowda H."/>
            <person name="Madugundu A."/>
            <person name="Renuse S."/>
            <person name="Holt D."/>
            <person name="Pandey A."/>
            <person name="Papenfuss A.T."/>
            <person name="Fischer K."/>
        </authorList>
    </citation>
    <scope>NUCLEOTIDE SEQUENCE [LARGE SCALE GENOMIC DNA]</scope>
</reference>
<dbReference type="OrthoDB" id="6516645at2759"/>
<dbReference type="Proteomes" id="UP000070412">
    <property type="component" value="Unassembled WGS sequence"/>
</dbReference>
<reference evidence="2" key="3">
    <citation type="submission" date="2022-06" db="UniProtKB">
        <authorList>
            <consortium name="EnsemblMetazoa"/>
        </authorList>
    </citation>
    <scope>IDENTIFICATION</scope>
</reference>
<evidence type="ECO:0000313" key="3">
    <source>
        <dbReference type="Proteomes" id="UP000070412"/>
    </source>
</evidence>
<evidence type="ECO:0000313" key="2">
    <source>
        <dbReference type="EnsemblMetazoa" id="KAF7495178.1"/>
    </source>
</evidence>
<dbReference type="AlphaFoldDB" id="A0A834VIL6"/>
<evidence type="ECO:0000313" key="1">
    <source>
        <dbReference type="EMBL" id="KAF7495178.1"/>
    </source>
</evidence>
<dbReference type="EMBL" id="WVUK01000050">
    <property type="protein sequence ID" value="KAF7495178.1"/>
    <property type="molecule type" value="Genomic_DNA"/>
</dbReference>
<proteinExistence type="predicted"/>
<dbReference type="EnsemblMetazoa" id="SSS_7082s_mrna">
    <property type="protein sequence ID" value="KAF7495178.1"/>
    <property type="gene ID" value="SSS_7082"/>
</dbReference>
<sequence>MDFDTNNFEQRSTNIDCVYLKSDRKELPISRSRYEKPTTARQERRILSKRSELANSTIAYDPAVQQEFIRLRDSVPSIAGHEEINEIVEMVKIRQILSPSSSLLDHLWSRYSNLNFDNVAAVDIFVVDADTADDVEDDDRFNL</sequence>
<protein>
    <submittedName>
        <fullName evidence="1 2">Uncharacterized protein</fullName>
    </submittedName>
</protein>
<organism evidence="1">
    <name type="scientific">Sarcoptes scabiei</name>
    <name type="common">Itch mite</name>
    <name type="synonym">Acarus scabiei</name>
    <dbReference type="NCBI Taxonomy" id="52283"/>
    <lineage>
        <taxon>Eukaryota</taxon>
        <taxon>Metazoa</taxon>
        <taxon>Ecdysozoa</taxon>
        <taxon>Arthropoda</taxon>
        <taxon>Chelicerata</taxon>
        <taxon>Arachnida</taxon>
        <taxon>Acari</taxon>
        <taxon>Acariformes</taxon>
        <taxon>Sarcoptiformes</taxon>
        <taxon>Astigmata</taxon>
        <taxon>Psoroptidia</taxon>
        <taxon>Sarcoptoidea</taxon>
        <taxon>Sarcoptidae</taxon>
        <taxon>Sarcoptinae</taxon>
        <taxon>Sarcoptes</taxon>
    </lineage>
</organism>
<accession>A0A834VIL6</accession>
<keyword evidence="3" id="KW-1185">Reference proteome</keyword>
<name>A0A834VIL6_SARSC</name>
<reference evidence="1" key="2">
    <citation type="submission" date="2020-01" db="EMBL/GenBank/DDBJ databases">
        <authorList>
            <person name="Korhonen P.K.K."/>
            <person name="Guangxu M.G."/>
            <person name="Wang T.W."/>
            <person name="Stroehlein A.J.S."/>
            <person name="Young N.D."/>
            <person name="Ang C.-S.A."/>
            <person name="Fernando D.W.F."/>
            <person name="Lu H.L."/>
            <person name="Taylor S.T."/>
            <person name="Ehtesham M.E.M."/>
            <person name="Najaraj S.H.N."/>
            <person name="Harsha G.H.G."/>
            <person name="Madugundu A.M."/>
            <person name="Renuse S.R."/>
            <person name="Holt D.H."/>
            <person name="Pandey A.P."/>
            <person name="Papenfuss A.P."/>
            <person name="Gasser R.B.G."/>
            <person name="Fischer K.F."/>
        </authorList>
    </citation>
    <scope>NUCLEOTIDE SEQUENCE</scope>
    <source>
        <strain evidence="1">SSS_KF_BRIS2020</strain>
    </source>
</reference>
<gene>
    <name evidence="1" type="ORF">SSS_7082</name>
</gene>